<gene>
    <name evidence="10" type="primary">blh_2</name>
    <name evidence="10" type="ORF">CODIS_27400</name>
</gene>
<evidence type="ECO:0000256" key="7">
    <source>
        <dbReference type="ARBA" id="ARBA00023002"/>
    </source>
</evidence>
<evidence type="ECO:0000256" key="2">
    <source>
        <dbReference type="ARBA" id="ARBA00006759"/>
    </source>
</evidence>
<evidence type="ECO:0000256" key="8">
    <source>
        <dbReference type="ARBA" id="ARBA00023004"/>
    </source>
</evidence>
<organism evidence="10 11">
    <name type="scientific">Candidatus Thiodiazotropha endolucinida</name>
    <dbReference type="NCBI Taxonomy" id="1655433"/>
    <lineage>
        <taxon>Bacteria</taxon>
        <taxon>Pseudomonadati</taxon>
        <taxon>Pseudomonadota</taxon>
        <taxon>Gammaproteobacteria</taxon>
        <taxon>Chromatiales</taxon>
        <taxon>Sedimenticolaceae</taxon>
        <taxon>Candidatus Thiodiazotropha</taxon>
    </lineage>
</organism>
<dbReference type="Proteomes" id="UP000094769">
    <property type="component" value="Unassembled WGS sequence"/>
</dbReference>
<comment type="caution">
    <text evidence="10">The sequence shown here is derived from an EMBL/GenBank/DDBJ whole genome shotgun (WGS) entry which is preliminary data.</text>
</comment>
<dbReference type="Pfam" id="PF00753">
    <property type="entry name" value="Lactamase_B"/>
    <property type="match status" value="1"/>
</dbReference>
<keyword evidence="3" id="KW-0479">Metal-binding</keyword>
<dbReference type="SMART" id="SM00849">
    <property type="entry name" value="Lactamase_B"/>
    <property type="match status" value="1"/>
</dbReference>
<reference evidence="10 11" key="1">
    <citation type="submission" date="2016-06" db="EMBL/GenBank/DDBJ databases">
        <title>Genome sequence of endosymbiont of Candidatus Endolucinida thiodiazotropha.</title>
        <authorList>
            <person name="Poehlein A."/>
            <person name="Koenig S."/>
            <person name="Heiden S.E."/>
            <person name="Thuermer A."/>
            <person name="Voget S."/>
            <person name="Daniel R."/>
            <person name="Markert S."/>
            <person name="Gros O."/>
            <person name="Schweder T."/>
        </authorList>
    </citation>
    <scope>NUCLEOTIDE SEQUENCE [LARGE SCALE GENOMIC DNA]</scope>
    <source>
        <strain evidence="10 11">COS</strain>
    </source>
</reference>
<evidence type="ECO:0000313" key="10">
    <source>
        <dbReference type="EMBL" id="ODJ86991.1"/>
    </source>
</evidence>
<keyword evidence="10" id="KW-0378">Hydrolase</keyword>
<evidence type="ECO:0000256" key="3">
    <source>
        <dbReference type="ARBA" id="ARBA00022723"/>
    </source>
</evidence>
<dbReference type="FunFam" id="3.60.15.10:FF:000013">
    <property type="entry name" value="Persulfide dioxygenase ETHE1, mitochondrial"/>
    <property type="match status" value="1"/>
</dbReference>
<evidence type="ECO:0000256" key="1">
    <source>
        <dbReference type="ARBA" id="ARBA00001954"/>
    </source>
</evidence>
<evidence type="ECO:0000256" key="6">
    <source>
        <dbReference type="ARBA" id="ARBA00022990"/>
    </source>
</evidence>
<sequence length="252" mass="27908">MIFDYPHLMTIIHLNRGEAVTIVKMHIRQLFDPQSSTYTYLVWEAASRETAIIDSVSEQVERDARLIDELGLTLKVALETHIHADHITGSGQLRERLGCQVAVHEKAACDCTDLKLTDGDIVHLGDAKLEIIYTPGHTDNDISILTEGVVFTGDILLIRGSGRTDFQSGDPGLSYDSITQRLFSLADDTVIYPAHDYNGFTSSTVGEEKRCNPRLGNAIPRSDYIQIMQAMKLDKPEHMDIAIPGNLACGLK</sequence>
<comment type="cofactor">
    <cofactor evidence="1">
        <name>Fe(2+)</name>
        <dbReference type="ChEBI" id="CHEBI:29033"/>
    </cofactor>
</comment>
<dbReference type="InterPro" id="IPR001279">
    <property type="entry name" value="Metallo-B-lactamas"/>
</dbReference>
<accession>A0A7Z0VKI3</accession>
<keyword evidence="8" id="KW-0408">Iron</keyword>
<protein>
    <submittedName>
        <fullName evidence="10">Beta-lactamase hydrolase-like protein</fullName>
        <ecNumber evidence="10">3.-.-.-</ecNumber>
    </submittedName>
</protein>
<dbReference type="EC" id="3.-.-.-" evidence="10"/>
<dbReference type="GO" id="GO:0046872">
    <property type="term" value="F:metal ion binding"/>
    <property type="evidence" value="ECO:0007669"/>
    <property type="project" value="UniProtKB-KW"/>
</dbReference>
<dbReference type="PANTHER" id="PTHR43084">
    <property type="entry name" value="PERSULFIDE DIOXYGENASE ETHE1"/>
    <property type="match status" value="1"/>
</dbReference>
<dbReference type="InterPro" id="IPR044528">
    <property type="entry name" value="POD-like_MBL-fold"/>
</dbReference>
<dbReference type="AlphaFoldDB" id="A0A7Z0VKI3"/>
<keyword evidence="7" id="KW-0560">Oxidoreductase</keyword>
<dbReference type="Gene3D" id="3.60.15.10">
    <property type="entry name" value="Ribonuclease Z/Hydroxyacylglutathione hydrolase-like"/>
    <property type="match status" value="1"/>
</dbReference>
<keyword evidence="11" id="KW-1185">Reference proteome</keyword>
<evidence type="ECO:0000256" key="5">
    <source>
        <dbReference type="ARBA" id="ARBA00022964"/>
    </source>
</evidence>
<evidence type="ECO:0000259" key="9">
    <source>
        <dbReference type="SMART" id="SM00849"/>
    </source>
</evidence>
<name>A0A7Z0VKI3_9GAMM</name>
<dbReference type="PANTHER" id="PTHR43084:SF1">
    <property type="entry name" value="PERSULFIDE DIOXYGENASE ETHE1, MITOCHONDRIAL"/>
    <property type="match status" value="1"/>
</dbReference>
<keyword evidence="5" id="KW-0223">Dioxygenase</keyword>
<dbReference type="SUPFAM" id="SSF56281">
    <property type="entry name" value="Metallo-hydrolase/oxidoreductase"/>
    <property type="match status" value="1"/>
</dbReference>
<evidence type="ECO:0000313" key="11">
    <source>
        <dbReference type="Proteomes" id="UP000094769"/>
    </source>
</evidence>
<dbReference type="EMBL" id="MARB01000015">
    <property type="protein sequence ID" value="ODJ86991.1"/>
    <property type="molecule type" value="Genomic_DNA"/>
</dbReference>
<comment type="similarity">
    <text evidence="2">Belongs to the metallo-beta-lactamase superfamily. Glyoxalase II family.</text>
</comment>
<evidence type="ECO:0000256" key="4">
    <source>
        <dbReference type="ARBA" id="ARBA00022946"/>
    </source>
</evidence>
<keyword evidence="6" id="KW-0007">Acetylation</keyword>
<proteinExistence type="inferred from homology"/>
<dbReference type="GO" id="GO:0016787">
    <property type="term" value="F:hydrolase activity"/>
    <property type="evidence" value="ECO:0007669"/>
    <property type="project" value="UniProtKB-KW"/>
</dbReference>
<dbReference type="InterPro" id="IPR051682">
    <property type="entry name" value="Mito_Persulfide_Diox"/>
</dbReference>
<feature type="domain" description="Metallo-beta-lactamase" evidence="9">
    <location>
        <begin position="36"/>
        <end position="195"/>
    </location>
</feature>
<dbReference type="InterPro" id="IPR036866">
    <property type="entry name" value="RibonucZ/Hydroxyglut_hydro"/>
</dbReference>
<dbReference type="CDD" id="cd07724">
    <property type="entry name" value="POD-like_MBL-fold"/>
    <property type="match status" value="1"/>
</dbReference>
<dbReference type="GO" id="GO:0050313">
    <property type="term" value="F:sulfur dioxygenase activity"/>
    <property type="evidence" value="ECO:0007669"/>
    <property type="project" value="InterPro"/>
</dbReference>
<dbReference type="GO" id="GO:0070813">
    <property type="term" value="P:hydrogen sulfide metabolic process"/>
    <property type="evidence" value="ECO:0007669"/>
    <property type="project" value="TreeGrafter"/>
</dbReference>
<dbReference type="GO" id="GO:0006749">
    <property type="term" value="P:glutathione metabolic process"/>
    <property type="evidence" value="ECO:0007669"/>
    <property type="project" value="InterPro"/>
</dbReference>
<keyword evidence="4" id="KW-0809">Transit peptide</keyword>